<feature type="region of interest" description="Disordered" evidence="1">
    <location>
        <begin position="1"/>
        <end position="40"/>
    </location>
</feature>
<reference evidence="2" key="1">
    <citation type="submission" date="2016-07" db="EMBL/GenBank/DDBJ databases">
        <authorList>
            <person name="Bretaudeau A."/>
        </authorList>
    </citation>
    <scope>NUCLEOTIDE SEQUENCE</scope>
    <source>
        <strain evidence="2">Rice</strain>
        <tissue evidence="2">Whole body</tissue>
    </source>
</reference>
<organism evidence="2">
    <name type="scientific">Spodoptera frugiperda</name>
    <name type="common">Fall armyworm</name>
    <dbReference type="NCBI Taxonomy" id="7108"/>
    <lineage>
        <taxon>Eukaryota</taxon>
        <taxon>Metazoa</taxon>
        <taxon>Ecdysozoa</taxon>
        <taxon>Arthropoda</taxon>
        <taxon>Hexapoda</taxon>
        <taxon>Insecta</taxon>
        <taxon>Pterygota</taxon>
        <taxon>Neoptera</taxon>
        <taxon>Endopterygota</taxon>
        <taxon>Lepidoptera</taxon>
        <taxon>Glossata</taxon>
        <taxon>Ditrysia</taxon>
        <taxon>Noctuoidea</taxon>
        <taxon>Noctuidae</taxon>
        <taxon>Amphipyrinae</taxon>
        <taxon>Spodoptera</taxon>
    </lineage>
</organism>
<name>A0A2H1WNQ8_SPOFR</name>
<protein>
    <submittedName>
        <fullName evidence="2">SFRICE_039311</fullName>
    </submittedName>
</protein>
<evidence type="ECO:0000256" key="1">
    <source>
        <dbReference type="SAM" id="MobiDB-lite"/>
    </source>
</evidence>
<feature type="compositionally biased region" description="Low complexity" evidence="1">
    <location>
        <begin position="28"/>
        <end position="40"/>
    </location>
</feature>
<feature type="compositionally biased region" description="Gly residues" evidence="1">
    <location>
        <begin position="1"/>
        <end position="11"/>
    </location>
</feature>
<sequence length="74" mass="7851">MLSWGRGGGSAGSSKPKPALVKHTLQTQSSGEEAGSDSEAQSALLAGASALARRRHAIRFKRKSKIAYRVIRTD</sequence>
<dbReference type="AlphaFoldDB" id="A0A2H1WNQ8"/>
<accession>A0A2H1WNQ8</accession>
<proteinExistence type="predicted"/>
<dbReference type="EMBL" id="ODYU01009949">
    <property type="protein sequence ID" value="SOQ54705.1"/>
    <property type="molecule type" value="Genomic_DNA"/>
</dbReference>
<evidence type="ECO:0000313" key="2">
    <source>
        <dbReference type="EMBL" id="SOQ54705.1"/>
    </source>
</evidence>
<gene>
    <name evidence="2" type="ORF">SFRICE_039311</name>
</gene>